<name>A0ABQ2RT29_9DEIO</name>
<dbReference type="RefSeq" id="WP_189064688.1">
    <property type="nucleotide sequence ID" value="NZ_BMQM01000010.1"/>
</dbReference>
<proteinExistence type="predicted"/>
<keyword evidence="2" id="KW-1185">Reference proteome</keyword>
<protein>
    <submittedName>
        <fullName evidence="1">Uncharacterized protein</fullName>
    </submittedName>
</protein>
<reference evidence="2" key="1">
    <citation type="journal article" date="2019" name="Int. J. Syst. Evol. Microbiol.">
        <title>The Global Catalogue of Microorganisms (GCM) 10K type strain sequencing project: providing services to taxonomists for standard genome sequencing and annotation.</title>
        <authorList>
            <consortium name="The Broad Institute Genomics Platform"/>
            <consortium name="The Broad Institute Genome Sequencing Center for Infectious Disease"/>
            <person name="Wu L."/>
            <person name="Ma J."/>
        </authorList>
    </citation>
    <scope>NUCLEOTIDE SEQUENCE [LARGE SCALE GENOMIC DNA]</scope>
    <source>
        <strain evidence="2">JCM 31404</strain>
    </source>
</reference>
<organism evidence="1 2">
    <name type="scientific">Deinococcus seoulensis</name>
    <dbReference type="NCBI Taxonomy" id="1837379"/>
    <lineage>
        <taxon>Bacteria</taxon>
        <taxon>Thermotogati</taxon>
        <taxon>Deinococcota</taxon>
        <taxon>Deinococci</taxon>
        <taxon>Deinococcales</taxon>
        <taxon>Deinococcaceae</taxon>
        <taxon>Deinococcus</taxon>
    </lineage>
</organism>
<dbReference type="EMBL" id="BMQM01000010">
    <property type="protein sequence ID" value="GGR56998.1"/>
    <property type="molecule type" value="Genomic_DNA"/>
</dbReference>
<gene>
    <name evidence="1" type="ORF">GCM10008959_18290</name>
</gene>
<evidence type="ECO:0000313" key="1">
    <source>
        <dbReference type="EMBL" id="GGR56998.1"/>
    </source>
</evidence>
<evidence type="ECO:0000313" key="2">
    <source>
        <dbReference type="Proteomes" id="UP000634308"/>
    </source>
</evidence>
<comment type="caution">
    <text evidence="1">The sequence shown here is derived from an EMBL/GenBank/DDBJ whole genome shotgun (WGS) entry which is preliminary data.</text>
</comment>
<accession>A0ABQ2RT29</accession>
<dbReference type="Proteomes" id="UP000634308">
    <property type="component" value="Unassembled WGS sequence"/>
</dbReference>
<sequence length="115" mass="12730">MNRYERAAQIWSVLAWAARHRQTITYQQLSKATGMHAAGLGNMLDPIQAYCVQHRLPPLTVLVVQKATGLPGSGFTAAQAVQTASDQARVFDYDWLEHGNPQPNGFENLDQVPQV</sequence>